<accession>A0A9P4R850</accession>
<protein>
    <submittedName>
        <fullName evidence="2">Uncharacterized protein</fullName>
    </submittedName>
</protein>
<sequence>MAGALTLVPLSPWRGGPSIMTAWGPKAGRQLSISRVGNQGGRAADPGGDPGADGDAGATFVRRRRRYVGGDVTLQHGSAAPLSSRLSPVQSSPVNQSSSESVVEAKCFRAHAQTESVHPRVGSQASGLGAVASVASAARVDASRRRLARRGDRLDSLELATTGRVSLIGLHSHTVASASTCRLGPGPSSPRSAQLSPARQPLCAAAMAAPLLSLAATPPTTVSHAEISVLRRGGSVRNHTKLGRFICTHGESEWTTPATTTALSCAHVDTAPNAVSRLACGREVQRAGRSRATAGDGSTSTTSLRRARGRQWPPVAARDARRGSVAKRTRLRGSSWA</sequence>
<comment type="caution">
    <text evidence="2">The sequence shown here is derived from an EMBL/GenBank/DDBJ whole genome shotgun (WGS) entry which is preliminary data.</text>
</comment>
<dbReference type="AlphaFoldDB" id="A0A9P4R850"/>
<evidence type="ECO:0000313" key="3">
    <source>
        <dbReference type="Proteomes" id="UP000799444"/>
    </source>
</evidence>
<reference evidence="2" key="1">
    <citation type="journal article" date="2020" name="Stud. Mycol.">
        <title>101 Dothideomycetes genomes: a test case for predicting lifestyles and emergence of pathogens.</title>
        <authorList>
            <person name="Haridas S."/>
            <person name="Albert R."/>
            <person name="Binder M."/>
            <person name="Bloem J."/>
            <person name="Labutti K."/>
            <person name="Salamov A."/>
            <person name="Andreopoulos B."/>
            <person name="Baker S."/>
            <person name="Barry K."/>
            <person name="Bills G."/>
            <person name="Bluhm B."/>
            <person name="Cannon C."/>
            <person name="Castanera R."/>
            <person name="Culley D."/>
            <person name="Daum C."/>
            <person name="Ezra D."/>
            <person name="Gonzalez J."/>
            <person name="Henrissat B."/>
            <person name="Kuo A."/>
            <person name="Liang C."/>
            <person name="Lipzen A."/>
            <person name="Lutzoni F."/>
            <person name="Magnuson J."/>
            <person name="Mondo S."/>
            <person name="Nolan M."/>
            <person name="Ohm R."/>
            <person name="Pangilinan J."/>
            <person name="Park H.-J."/>
            <person name="Ramirez L."/>
            <person name="Alfaro M."/>
            <person name="Sun H."/>
            <person name="Tritt A."/>
            <person name="Yoshinaga Y."/>
            <person name="Zwiers L.-H."/>
            <person name="Turgeon B."/>
            <person name="Goodwin S."/>
            <person name="Spatafora J."/>
            <person name="Crous P."/>
            <person name="Grigoriev I."/>
        </authorList>
    </citation>
    <scope>NUCLEOTIDE SEQUENCE</scope>
    <source>
        <strain evidence="2">CBS 125425</strain>
    </source>
</reference>
<evidence type="ECO:0000256" key="1">
    <source>
        <dbReference type="SAM" id="MobiDB-lite"/>
    </source>
</evidence>
<feature type="region of interest" description="Disordered" evidence="1">
    <location>
        <begin position="78"/>
        <end position="98"/>
    </location>
</feature>
<feature type="compositionally biased region" description="Low complexity" evidence="1">
    <location>
        <begin position="41"/>
        <end position="57"/>
    </location>
</feature>
<dbReference type="Proteomes" id="UP000799444">
    <property type="component" value="Unassembled WGS sequence"/>
</dbReference>
<name>A0A9P4R850_9PLEO</name>
<dbReference type="EMBL" id="ML996099">
    <property type="protein sequence ID" value="KAF2740709.1"/>
    <property type="molecule type" value="Genomic_DNA"/>
</dbReference>
<evidence type="ECO:0000313" key="2">
    <source>
        <dbReference type="EMBL" id="KAF2740709.1"/>
    </source>
</evidence>
<gene>
    <name evidence="2" type="ORF">EJ04DRAFT_597716</name>
</gene>
<keyword evidence="3" id="KW-1185">Reference proteome</keyword>
<feature type="region of interest" description="Disordered" evidence="1">
    <location>
        <begin position="286"/>
        <end position="337"/>
    </location>
</feature>
<feature type="compositionally biased region" description="Low complexity" evidence="1">
    <location>
        <begin position="87"/>
        <end position="98"/>
    </location>
</feature>
<feature type="region of interest" description="Disordered" evidence="1">
    <location>
        <begin position="37"/>
        <end position="57"/>
    </location>
</feature>
<proteinExistence type="predicted"/>
<organism evidence="2 3">
    <name type="scientific">Polyplosphaeria fusca</name>
    <dbReference type="NCBI Taxonomy" id="682080"/>
    <lineage>
        <taxon>Eukaryota</taxon>
        <taxon>Fungi</taxon>
        <taxon>Dikarya</taxon>
        <taxon>Ascomycota</taxon>
        <taxon>Pezizomycotina</taxon>
        <taxon>Dothideomycetes</taxon>
        <taxon>Pleosporomycetidae</taxon>
        <taxon>Pleosporales</taxon>
        <taxon>Tetraplosphaeriaceae</taxon>
        <taxon>Polyplosphaeria</taxon>
    </lineage>
</organism>